<sequence>METLGVILFLVGCIGTVISIILVIKDNIKKQKNKKNKKMMIGFICLIIISLIVIISSGDKKNVQANGSVKTEGKKNDLTIKDKDKSNKVKGKVEDITRKNVIGKSNKIFKELSDQKPREVRNDITGNWRLTTISSNVDIKDYALSYYNQNFGNNAEIHAVVNFATNTTTKISDMGNFIEVVVLQYVEKEEHDAKKLFGGMKLAHYWIYKDNGEIEKIK</sequence>
<keyword evidence="1" id="KW-1133">Transmembrane helix</keyword>
<dbReference type="OrthoDB" id="1938657at2"/>
<name>A0A9Q1ZAY1_CLOBO</name>
<reference evidence="2 3" key="1">
    <citation type="submission" date="2015-07" db="EMBL/GenBank/DDBJ databases">
        <title>Draft genome sequences of 17 French Clostridium botulinum group III.</title>
        <authorList>
            <person name="Woudstra C."/>
            <person name="Le Marechal C."/>
            <person name="Souillard R."/>
            <person name="Bayon-Auboyer M.-H."/>
            <person name="Dessouter D."/>
            <person name="Fach P."/>
        </authorList>
    </citation>
    <scope>NUCLEOTIDE SEQUENCE [LARGE SCALE GENOMIC DNA]</scope>
    <source>
        <strain evidence="2 3">12LNRI-CD</strain>
    </source>
</reference>
<proteinExistence type="predicted"/>
<protein>
    <submittedName>
        <fullName evidence="2">Uncharacterized protein</fullName>
    </submittedName>
</protein>
<accession>A0A9Q1ZAY1</accession>
<organism evidence="2 3">
    <name type="scientific">Clostridium botulinum</name>
    <dbReference type="NCBI Taxonomy" id="1491"/>
    <lineage>
        <taxon>Bacteria</taxon>
        <taxon>Bacillati</taxon>
        <taxon>Bacillota</taxon>
        <taxon>Clostridia</taxon>
        <taxon>Eubacteriales</taxon>
        <taxon>Clostridiaceae</taxon>
        <taxon>Clostridium</taxon>
    </lineage>
</organism>
<dbReference type="AlphaFoldDB" id="A0A9Q1ZAY1"/>
<evidence type="ECO:0000313" key="2">
    <source>
        <dbReference type="EMBL" id="KOA83134.1"/>
    </source>
</evidence>
<dbReference type="EMBL" id="LGVR01000090">
    <property type="protein sequence ID" value="KOA83134.1"/>
    <property type="molecule type" value="Genomic_DNA"/>
</dbReference>
<feature type="transmembrane region" description="Helical" evidence="1">
    <location>
        <begin position="40"/>
        <end position="58"/>
    </location>
</feature>
<dbReference type="Proteomes" id="UP000037540">
    <property type="component" value="Unassembled WGS sequence"/>
</dbReference>
<evidence type="ECO:0000256" key="1">
    <source>
        <dbReference type="SAM" id="Phobius"/>
    </source>
</evidence>
<gene>
    <name evidence="2" type="ORF">ADU74_12730</name>
</gene>
<dbReference type="RefSeq" id="WP_013725599.1">
    <property type="nucleotide sequence ID" value="NZ_LGVO01000002.1"/>
</dbReference>
<comment type="caution">
    <text evidence="2">The sequence shown here is derived from an EMBL/GenBank/DDBJ whole genome shotgun (WGS) entry which is preliminary data.</text>
</comment>
<feature type="transmembrane region" description="Helical" evidence="1">
    <location>
        <begin position="6"/>
        <end position="28"/>
    </location>
</feature>
<evidence type="ECO:0000313" key="3">
    <source>
        <dbReference type="Proteomes" id="UP000037540"/>
    </source>
</evidence>
<keyword evidence="1" id="KW-0472">Membrane</keyword>
<keyword evidence="1" id="KW-0812">Transmembrane</keyword>